<dbReference type="InterPro" id="IPR014719">
    <property type="entry name" value="Ribosomal_bL12_C/ClpS-like"/>
</dbReference>
<keyword evidence="2" id="KW-1185">Reference proteome</keyword>
<organism evidence="1 2">
    <name type="scientific">Agrococcus versicolor</name>
    <dbReference type="NCBI Taxonomy" id="501482"/>
    <lineage>
        <taxon>Bacteria</taxon>
        <taxon>Bacillati</taxon>
        <taxon>Actinomycetota</taxon>
        <taxon>Actinomycetes</taxon>
        <taxon>Micrococcales</taxon>
        <taxon>Microbacteriaceae</taxon>
        <taxon>Agrococcus</taxon>
    </lineage>
</organism>
<comment type="caution">
    <text evidence="1">The sequence shown here is derived from an EMBL/GenBank/DDBJ whole genome shotgun (WGS) entry which is preliminary data.</text>
</comment>
<gene>
    <name evidence="1" type="ORF">GCM10009846_01320</name>
</gene>
<dbReference type="Gene3D" id="3.30.1390.10">
    <property type="match status" value="1"/>
</dbReference>
<dbReference type="RefSeq" id="WP_344339290.1">
    <property type="nucleotide sequence ID" value="NZ_BAAAQT010000001.1"/>
</dbReference>
<proteinExistence type="predicted"/>
<sequence length="101" mass="10970">MTGDVDEAVAAAVAPLQQRIATLEQQLDWLFVQAGYQPPNGTIAPPAEPPWPYAVSPAVVDLIRAGKHIQAIKEIRVETGLGLAQAKDLCDRTREQLEREG</sequence>
<dbReference type="Proteomes" id="UP001501599">
    <property type="component" value="Unassembled WGS sequence"/>
</dbReference>
<evidence type="ECO:0000313" key="1">
    <source>
        <dbReference type="EMBL" id="GAA2170543.1"/>
    </source>
</evidence>
<accession>A0ABN3AIS7</accession>
<evidence type="ECO:0008006" key="3">
    <source>
        <dbReference type="Google" id="ProtNLM"/>
    </source>
</evidence>
<protein>
    <recommendedName>
        <fullName evidence="3">Ribosomal protein L7/L12 C-terminal domain-containing protein</fullName>
    </recommendedName>
</protein>
<dbReference type="EMBL" id="BAAAQT010000001">
    <property type="protein sequence ID" value="GAA2170543.1"/>
    <property type="molecule type" value="Genomic_DNA"/>
</dbReference>
<name>A0ABN3AIS7_9MICO</name>
<evidence type="ECO:0000313" key="2">
    <source>
        <dbReference type="Proteomes" id="UP001501599"/>
    </source>
</evidence>
<reference evidence="1 2" key="1">
    <citation type="journal article" date="2019" name="Int. J. Syst. Evol. Microbiol.">
        <title>The Global Catalogue of Microorganisms (GCM) 10K type strain sequencing project: providing services to taxonomists for standard genome sequencing and annotation.</title>
        <authorList>
            <consortium name="The Broad Institute Genomics Platform"/>
            <consortium name="The Broad Institute Genome Sequencing Center for Infectious Disease"/>
            <person name="Wu L."/>
            <person name="Ma J."/>
        </authorList>
    </citation>
    <scope>NUCLEOTIDE SEQUENCE [LARGE SCALE GENOMIC DNA]</scope>
    <source>
        <strain evidence="1 2">JCM 16026</strain>
    </source>
</reference>